<name>A0A1G7ELL9_9RHOB</name>
<feature type="transmembrane region" description="Helical" evidence="1">
    <location>
        <begin position="128"/>
        <end position="148"/>
    </location>
</feature>
<keyword evidence="1" id="KW-0812">Transmembrane</keyword>
<accession>A0A1G7ELL9</accession>
<organism evidence="2 3">
    <name type="scientific">Ruegeria marina</name>
    <dbReference type="NCBI Taxonomy" id="639004"/>
    <lineage>
        <taxon>Bacteria</taxon>
        <taxon>Pseudomonadati</taxon>
        <taxon>Pseudomonadota</taxon>
        <taxon>Alphaproteobacteria</taxon>
        <taxon>Rhodobacterales</taxon>
        <taxon>Roseobacteraceae</taxon>
        <taxon>Ruegeria</taxon>
    </lineage>
</organism>
<evidence type="ECO:0000313" key="2">
    <source>
        <dbReference type="EMBL" id="SDE64590.1"/>
    </source>
</evidence>
<protein>
    <recommendedName>
        <fullName evidence="4">Tripartite tricarboxylate transporter TctB family protein</fullName>
    </recommendedName>
</protein>
<feature type="transmembrane region" description="Helical" evidence="1">
    <location>
        <begin position="155"/>
        <end position="173"/>
    </location>
</feature>
<dbReference type="OrthoDB" id="7867876at2"/>
<feature type="transmembrane region" description="Helical" evidence="1">
    <location>
        <begin position="76"/>
        <end position="96"/>
    </location>
</feature>
<keyword evidence="3" id="KW-1185">Reference proteome</keyword>
<feature type="transmembrane region" description="Helical" evidence="1">
    <location>
        <begin position="45"/>
        <end position="64"/>
    </location>
</feature>
<gene>
    <name evidence="2" type="ORF">SAMN04488239_12613</name>
</gene>
<sequence>MYRLNIYIGSGAVLFALVGLFLWVPQDTGTGLVVQVRRQVTIGDAFAPTIAFSLMAIGGALLLIEQRQHTSIKVPLAPFLHTAALVAVIAFGLLLMRHAGPGLLFVAEGFGGTDTEYRLLRETFPWKYIGYFLGGVTMIGGMASLSAGRLQARTALIAVAVTMGLIALVDVPFDDLLLPPNGDY</sequence>
<feature type="transmembrane region" description="Helical" evidence="1">
    <location>
        <begin position="7"/>
        <end position="25"/>
    </location>
</feature>
<keyword evidence="1" id="KW-0472">Membrane</keyword>
<dbReference type="RefSeq" id="WP_093037583.1">
    <property type="nucleotide sequence ID" value="NZ_FMZV01000026.1"/>
</dbReference>
<dbReference type="STRING" id="639004.SAMN04488239_12613"/>
<evidence type="ECO:0000256" key="1">
    <source>
        <dbReference type="SAM" id="Phobius"/>
    </source>
</evidence>
<dbReference type="AlphaFoldDB" id="A0A1G7ELL9"/>
<dbReference type="EMBL" id="FMZV01000026">
    <property type="protein sequence ID" value="SDE64590.1"/>
    <property type="molecule type" value="Genomic_DNA"/>
</dbReference>
<dbReference type="Proteomes" id="UP000199628">
    <property type="component" value="Unassembled WGS sequence"/>
</dbReference>
<evidence type="ECO:0008006" key="4">
    <source>
        <dbReference type="Google" id="ProtNLM"/>
    </source>
</evidence>
<proteinExistence type="predicted"/>
<reference evidence="3" key="1">
    <citation type="submission" date="2016-10" db="EMBL/GenBank/DDBJ databases">
        <authorList>
            <person name="Varghese N."/>
            <person name="Submissions S."/>
        </authorList>
    </citation>
    <scope>NUCLEOTIDE SEQUENCE [LARGE SCALE GENOMIC DNA]</scope>
    <source>
        <strain evidence="3">CGMCC 1.9108</strain>
    </source>
</reference>
<keyword evidence="1" id="KW-1133">Transmembrane helix</keyword>
<evidence type="ECO:0000313" key="3">
    <source>
        <dbReference type="Proteomes" id="UP000199628"/>
    </source>
</evidence>